<feature type="region of interest" description="Disordered" evidence="1">
    <location>
        <begin position="454"/>
        <end position="482"/>
    </location>
</feature>
<dbReference type="EMBL" id="MU006779">
    <property type="protein sequence ID" value="KAF2643784.1"/>
    <property type="molecule type" value="Genomic_DNA"/>
</dbReference>
<feature type="compositionally biased region" description="Polar residues" evidence="1">
    <location>
        <begin position="31"/>
        <end position="40"/>
    </location>
</feature>
<gene>
    <name evidence="2" type="ORF">P280DRAFT_216560</name>
</gene>
<dbReference type="AlphaFoldDB" id="A0A6A6SC89"/>
<feature type="region of interest" description="Disordered" evidence="1">
    <location>
        <begin position="145"/>
        <end position="187"/>
    </location>
</feature>
<feature type="compositionally biased region" description="Basic and acidic residues" evidence="1">
    <location>
        <begin position="454"/>
        <end position="463"/>
    </location>
</feature>
<feature type="region of interest" description="Disordered" evidence="1">
    <location>
        <begin position="326"/>
        <end position="407"/>
    </location>
</feature>
<evidence type="ECO:0000313" key="3">
    <source>
        <dbReference type="Proteomes" id="UP000799753"/>
    </source>
</evidence>
<proteinExistence type="predicted"/>
<organism evidence="2 3">
    <name type="scientific">Massarina eburnea CBS 473.64</name>
    <dbReference type="NCBI Taxonomy" id="1395130"/>
    <lineage>
        <taxon>Eukaryota</taxon>
        <taxon>Fungi</taxon>
        <taxon>Dikarya</taxon>
        <taxon>Ascomycota</taxon>
        <taxon>Pezizomycotina</taxon>
        <taxon>Dothideomycetes</taxon>
        <taxon>Pleosporomycetidae</taxon>
        <taxon>Pleosporales</taxon>
        <taxon>Massarineae</taxon>
        <taxon>Massarinaceae</taxon>
        <taxon>Massarina</taxon>
    </lineage>
</organism>
<keyword evidence="3" id="KW-1185">Reference proteome</keyword>
<accession>A0A6A6SC89</accession>
<feature type="region of interest" description="Disordered" evidence="1">
    <location>
        <begin position="58"/>
        <end position="106"/>
    </location>
</feature>
<protein>
    <submittedName>
        <fullName evidence="2">Uncharacterized protein</fullName>
    </submittedName>
</protein>
<feature type="compositionally biased region" description="Polar residues" evidence="1">
    <location>
        <begin position="83"/>
        <end position="95"/>
    </location>
</feature>
<dbReference type="OrthoDB" id="5426563at2759"/>
<reference evidence="2" key="1">
    <citation type="journal article" date="2020" name="Stud. Mycol.">
        <title>101 Dothideomycetes genomes: a test case for predicting lifestyles and emergence of pathogens.</title>
        <authorList>
            <person name="Haridas S."/>
            <person name="Albert R."/>
            <person name="Binder M."/>
            <person name="Bloem J."/>
            <person name="Labutti K."/>
            <person name="Salamov A."/>
            <person name="Andreopoulos B."/>
            <person name="Baker S."/>
            <person name="Barry K."/>
            <person name="Bills G."/>
            <person name="Bluhm B."/>
            <person name="Cannon C."/>
            <person name="Castanera R."/>
            <person name="Culley D."/>
            <person name="Daum C."/>
            <person name="Ezra D."/>
            <person name="Gonzalez J."/>
            <person name="Henrissat B."/>
            <person name="Kuo A."/>
            <person name="Liang C."/>
            <person name="Lipzen A."/>
            <person name="Lutzoni F."/>
            <person name="Magnuson J."/>
            <person name="Mondo S."/>
            <person name="Nolan M."/>
            <person name="Ohm R."/>
            <person name="Pangilinan J."/>
            <person name="Park H.-J."/>
            <person name="Ramirez L."/>
            <person name="Alfaro M."/>
            <person name="Sun H."/>
            <person name="Tritt A."/>
            <person name="Yoshinaga Y."/>
            <person name="Zwiers L.-H."/>
            <person name="Turgeon B."/>
            <person name="Goodwin S."/>
            <person name="Spatafora J."/>
            <person name="Crous P."/>
            <person name="Grigoriev I."/>
        </authorList>
    </citation>
    <scope>NUCLEOTIDE SEQUENCE</scope>
    <source>
        <strain evidence="2">CBS 473.64</strain>
    </source>
</reference>
<evidence type="ECO:0000313" key="2">
    <source>
        <dbReference type="EMBL" id="KAF2643784.1"/>
    </source>
</evidence>
<sequence length="584" mass="64452">MNWTGGSLQRSKKTSKGVLQKQKAHFARARTQLQNGSQRVSPFRPSYLRDEEHTLLDGQLPPLFSSRSIRHTGHSKTLREPPEQSSAHQRPSSAGTRKRSEEDVDPEERLLLARRNRLLQQPDWAGLMRSRPAALSTLQFRSTEEKGMIGKRRKLKDHPVRAITKKSESPSQLRQDNKRNIRHGHHTSRDFLKEDISIRIGSEALTAAVPRTTSSISSDTMLFDQQDLHTTRTQPSARIEDHRTFVGVRQHEMRGDDSQSNQFLDQNHVAAASRQMVGSQNNFGKIVKTVPQEEDRVSGCHLAQQVGGVTRPLCLIFDRTSNRSLSAPVEEEGAAQDIGVTSHGYAPANARLDGKGNAHERSNVNNAMAGPPHNADDGAWRPFVAIPDDSSSVSMGVDASETDPQPYGPIYQGTRGLNVEPVTWSRHATQGNETLTNRSCTVSSSLPSITRYSKIDALEGRPHKDNKRGKQWGEDEDENEDEQLWETHLNNDQAALCNMEHSAEGERLASRTIASCNAVRLLSSTPFRFASGLITCLSDSVQDSVVGASPTSSSIIIARIASSADALRSQGFSESEDWSNGGGE</sequence>
<feature type="region of interest" description="Disordered" evidence="1">
    <location>
        <begin position="1"/>
        <end position="46"/>
    </location>
</feature>
<evidence type="ECO:0000256" key="1">
    <source>
        <dbReference type="SAM" id="MobiDB-lite"/>
    </source>
</evidence>
<feature type="compositionally biased region" description="Basic and acidic residues" evidence="1">
    <location>
        <begin position="352"/>
        <end position="362"/>
    </location>
</feature>
<dbReference type="Proteomes" id="UP000799753">
    <property type="component" value="Unassembled WGS sequence"/>
</dbReference>
<feature type="compositionally biased region" description="Basic and acidic residues" evidence="1">
    <location>
        <begin position="157"/>
        <end position="168"/>
    </location>
</feature>
<name>A0A6A6SC89_9PLEO</name>